<reference evidence="1 2" key="1">
    <citation type="submission" date="2023-09" db="EMBL/GenBank/DDBJ databases">
        <title>Multi-omics analysis of a traditional fermented food reveals byproduct-associated fungal strains for waste-to-food upcycling.</title>
        <authorList>
            <consortium name="Lawrence Berkeley National Laboratory"/>
            <person name="Rekdal V.M."/>
            <person name="Villalobos-Escobedo J.M."/>
            <person name="Rodriguez-Valeron N."/>
            <person name="Garcia M.O."/>
            <person name="Vasquez D.P."/>
            <person name="Damayanti I."/>
            <person name="Sorensen P.M."/>
            <person name="Baidoo E.E."/>
            <person name="De Carvalho A.C."/>
            <person name="Riley R."/>
            <person name="Lipzen A."/>
            <person name="He G."/>
            <person name="Yan M."/>
            <person name="Haridas S."/>
            <person name="Daum C."/>
            <person name="Yoshinaga Y."/>
            <person name="Ng V."/>
            <person name="Grigoriev I.V."/>
            <person name="Munk R."/>
            <person name="Nuraida L."/>
            <person name="Wijaya C.H."/>
            <person name="Morales P.-C."/>
            <person name="Keasling J.D."/>
        </authorList>
    </citation>
    <scope>NUCLEOTIDE SEQUENCE [LARGE SCALE GENOMIC DNA]</scope>
    <source>
        <strain evidence="1 2">FGSC 2613</strain>
    </source>
</reference>
<keyword evidence="2" id="KW-1185">Reference proteome</keyword>
<evidence type="ECO:0000313" key="1">
    <source>
        <dbReference type="EMBL" id="KAL0467167.1"/>
    </source>
</evidence>
<accession>A0ABR3D381</accession>
<gene>
    <name evidence="1" type="ORF">QR685DRAFT_574621</name>
</gene>
<organism evidence="1 2">
    <name type="scientific">Neurospora intermedia</name>
    <dbReference type="NCBI Taxonomy" id="5142"/>
    <lineage>
        <taxon>Eukaryota</taxon>
        <taxon>Fungi</taxon>
        <taxon>Dikarya</taxon>
        <taxon>Ascomycota</taxon>
        <taxon>Pezizomycotina</taxon>
        <taxon>Sordariomycetes</taxon>
        <taxon>Sordariomycetidae</taxon>
        <taxon>Sordariales</taxon>
        <taxon>Sordariaceae</taxon>
        <taxon>Neurospora</taxon>
    </lineage>
</organism>
<sequence>MTKQNGYTFERDAGVDVNLLGTCNCTLRLGEATVSLASRERLQVRFRFQPQRQAFSWNGLEVLPQCPVVFFGRQSLDNTVEVSDVSLRYTLPLFKLASTLDTALPVMSTEPRCKVPYPQPGAVVTSACHQVDDQVPSR</sequence>
<comment type="caution">
    <text evidence="1">The sequence shown here is derived from an EMBL/GenBank/DDBJ whole genome shotgun (WGS) entry which is preliminary data.</text>
</comment>
<dbReference type="EMBL" id="JAVLET010000010">
    <property type="protein sequence ID" value="KAL0467167.1"/>
    <property type="molecule type" value="Genomic_DNA"/>
</dbReference>
<protein>
    <submittedName>
        <fullName evidence="1">Uncharacterized protein</fullName>
    </submittedName>
</protein>
<proteinExistence type="predicted"/>
<dbReference type="Proteomes" id="UP001451303">
    <property type="component" value="Unassembled WGS sequence"/>
</dbReference>
<name>A0ABR3D381_NEUIN</name>
<evidence type="ECO:0000313" key="2">
    <source>
        <dbReference type="Proteomes" id="UP001451303"/>
    </source>
</evidence>